<feature type="domain" description="SnoaL-like" evidence="1">
    <location>
        <begin position="6"/>
        <end position="102"/>
    </location>
</feature>
<gene>
    <name evidence="2" type="ORF">HNQ57_003210</name>
</gene>
<accession>A0A840R8Z6</accession>
<name>A0A840R8Z6_9GAMM</name>
<comment type="caution">
    <text evidence="2">The sequence shown here is derived from an EMBL/GenBank/DDBJ whole genome shotgun (WGS) entry which is preliminary data.</text>
</comment>
<dbReference type="AlphaFoldDB" id="A0A840R8Z6"/>
<protein>
    <submittedName>
        <fullName evidence="2">Ketosteroid isomerase-like protein</fullName>
    </submittedName>
</protein>
<reference evidence="2 3" key="1">
    <citation type="submission" date="2020-08" db="EMBL/GenBank/DDBJ databases">
        <title>Genomic Encyclopedia of Type Strains, Phase IV (KMG-IV): sequencing the most valuable type-strain genomes for metagenomic binning, comparative biology and taxonomic classification.</title>
        <authorList>
            <person name="Goeker M."/>
        </authorList>
    </citation>
    <scope>NUCLEOTIDE SEQUENCE [LARGE SCALE GENOMIC DNA]</scope>
    <source>
        <strain evidence="2 3">DSM 25701</strain>
    </source>
</reference>
<dbReference type="RefSeq" id="WP_184464609.1">
    <property type="nucleotide sequence ID" value="NZ_JACHHW010000010.1"/>
</dbReference>
<dbReference type="InterPro" id="IPR037401">
    <property type="entry name" value="SnoaL-like"/>
</dbReference>
<evidence type="ECO:0000313" key="3">
    <source>
        <dbReference type="Proteomes" id="UP000536640"/>
    </source>
</evidence>
<evidence type="ECO:0000313" key="2">
    <source>
        <dbReference type="EMBL" id="MBB5188913.1"/>
    </source>
</evidence>
<dbReference type="Gene3D" id="3.10.450.50">
    <property type="match status" value="1"/>
</dbReference>
<sequence length="127" mass="14064">MNSPLAAWHQAISAKDATALDTLLADNAVFHSPVVHSPQVGKDVTKMYLSAAFHVLANDSFHYVREVVDGQNAVLEFVVEVDGVTVNGVDMIHWDENGKIADFKVMLRPYKAINLIKDKMRAMLESL</sequence>
<dbReference type="InterPro" id="IPR032710">
    <property type="entry name" value="NTF2-like_dom_sf"/>
</dbReference>
<dbReference type="Pfam" id="PF12680">
    <property type="entry name" value="SnoaL_2"/>
    <property type="match status" value="1"/>
</dbReference>
<organism evidence="2 3">
    <name type="scientific">Zhongshania antarctica</name>
    <dbReference type="NCBI Taxonomy" id="641702"/>
    <lineage>
        <taxon>Bacteria</taxon>
        <taxon>Pseudomonadati</taxon>
        <taxon>Pseudomonadota</taxon>
        <taxon>Gammaproteobacteria</taxon>
        <taxon>Cellvibrionales</taxon>
        <taxon>Spongiibacteraceae</taxon>
        <taxon>Zhongshania</taxon>
    </lineage>
</organism>
<dbReference type="SUPFAM" id="SSF54427">
    <property type="entry name" value="NTF2-like"/>
    <property type="match status" value="1"/>
</dbReference>
<evidence type="ECO:0000259" key="1">
    <source>
        <dbReference type="Pfam" id="PF12680"/>
    </source>
</evidence>
<dbReference type="EMBL" id="JACHHW010000010">
    <property type="protein sequence ID" value="MBB5188913.1"/>
    <property type="molecule type" value="Genomic_DNA"/>
</dbReference>
<dbReference type="Proteomes" id="UP000536640">
    <property type="component" value="Unassembled WGS sequence"/>
</dbReference>
<dbReference type="GO" id="GO:0016853">
    <property type="term" value="F:isomerase activity"/>
    <property type="evidence" value="ECO:0007669"/>
    <property type="project" value="UniProtKB-KW"/>
</dbReference>
<proteinExistence type="predicted"/>
<keyword evidence="3" id="KW-1185">Reference proteome</keyword>
<keyword evidence="2" id="KW-0413">Isomerase</keyword>